<accession>A0A8W8MGH5</accession>
<protein>
    <submittedName>
        <fullName evidence="3">Uncharacterized protein</fullName>
    </submittedName>
</protein>
<feature type="region of interest" description="Disordered" evidence="1">
    <location>
        <begin position="1"/>
        <end position="40"/>
    </location>
</feature>
<evidence type="ECO:0000256" key="1">
    <source>
        <dbReference type="SAM" id="MobiDB-lite"/>
    </source>
</evidence>
<keyword evidence="2" id="KW-0812">Transmembrane</keyword>
<keyword evidence="4" id="KW-1185">Reference proteome</keyword>
<dbReference type="InterPro" id="IPR011049">
    <property type="entry name" value="Serralysin-like_metalloprot_C"/>
</dbReference>
<sequence>MHKYKVYHKESSVTEAPTSVTEGPTSVTEGPTSVAEGPTSVAERRAPTFWHRIQLSLSDVGTAEGPTSVAEGPTSVTEGPTSVTKGPTSVAEEPTSVAEGYRATSEPPTSWHRIQQSLSDVGTGFLAWAVAVTSLIIFFGLRKLNMADSSLLKEILDSLNDSDAVQLFAAANGLVGDAEVEDRLKELNWEKHIEDLWQEVLSEMESPAKKSRPTLADGDQPSTSVQLRGGEDSSDSEDTPEKPYYIWKRDTRTFKKHWVRDTTFKVKFNEQWRGKKLIDIQNNLPDMFDDLLSQARGHDADLGRVVISHPSLNNAIVVPLQSWETLNADAVMSEIVKVLNSNESLPIDESLLVTIGSIDLPKGGGNPRKLPITSLFGPKNSIERKKIFHVQNDNNLCMAISIGLCFLKTCKKVDADTWSQLVKNDSNEEMLDDVLKHRTVSKAYYNNVLKTSRKKKQTELAMWLCQRAGVPTDRYLGLNDIEPKFLLVAES</sequence>
<keyword evidence="2" id="KW-0472">Membrane</keyword>
<dbReference type="Proteomes" id="UP000005408">
    <property type="component" value="Unassembled WGS sequence"/>
</dbReference>
<feature type="region of interest" description="Disordered" evidence="1">
    <location>
        <begin position="207"/>
        <end position="242"/>
    </location>
</feature>
<reference evidence="3" key="1">
    <citation type="submission" date="2022-08" db="UniProtKB">
        <authorList>
            <consortium name="EnsemblMetazoa"/>
        </authorList>
    </citation>
    <scope>IDENTIFICATION</scope>
    <source>
        <strain evidence="3">05x7-T-G4-1.051#20</strain>
    </source>
</reference>
<dbReference type="EnsemblMetazoa" id="G33904.1">
    <property type="protein sequence ID" value="G33904.1:cds"/>
    <property type="gene ID" value="G33904"/>
</dbReference>
<name>A0A8W8MGH5_MAGGI</name>
<feature type="compositionally biased region" description="Polar residues" evidence="1">
    <location>
        <begin position="74"/>
        <end position="87"/>
    </location>
</feature>
<keyword evidence="2" id="KW-1133">Transmembrane helix</keyword>
<dbReference type="AlphaFoldDB" id="A0A8W8MGH5"/>
<evidence type="ECO:0000313" key="4">
    <source>
        <dbReference type="Proteomes" id="UP000005408"/>
    </source>
</evidence>
<proteinExistence type="predicted"/>
<dbReference type="SUPFAM" id="SSF101967">
    <property type="entry name" value="Adhesin YadA, collagen-binding domain"/>
    <property type="match status" value="1"/>
</dbReference>
<evidence type="ECO:0000256" key="2">
    <source>
        <dbReference type="SAM" id="Phobius"/>
    </source>
</evidence>
<organism evidence="3 4">
    <name type="scientific">Magallana gigas</name>
    <name type="common">Pacific oyster</name>
    <name type="synonym">Crassostrea gigas</name>
    <dbReference type="NCBI Taxonomy" id="29159"/>
    <lineage>
        <taxon>Eukaryota</taxon>
        <taxon>Metazoa</taxon>
        <taxon>Spiralia</taxon>
        <taxon>Lophotrochozoa</taxon>
        <taxon>Mollusca</taxon>
        <taxon>Bivalvia</taxon>
        <taxon>Autobranchia</taxon>
        <taxon>Pteriomorphia</taxon>
        <taxon>Ostreida</taxon>
        <taxon>Ostreoidea</taxon>
        <taxon>Ostreidae</taxon>
        <taxon>Magallana</taxon>
    </lineage>
</organism>
<feature type="transmembrane region" description="Helical" evidence="2">
    <location>
        <begin position="121"/>
        <end position="141"/>
    </location>
</feature>
<feature type="region of interest" description="Disordered" evidence="1">
    <location>
        <begin position="61"/>
        <end position="108"/>
    </location>
</feature>
<evidence type="ECO:0000313" key="3">
    <source>
        <dbReference type="EnsemblMetazoa" id="G33904.1:cds"/>
    </source>
</evidence>
<feature type="compositionally biased region" description="Polar residues" evidence="1">
    <location>
        <begin position="13"/>
        <end position="31"/>
    </location>
</feature>